<feature type="compositionally biased region" description="Polar residues" evidence="1">
    <location>
        <begin position="490"/>
        <end position="500"/>
    </location>
</feature>
<feature type="region of interest" description="Disordered" evidence="1">
    <location>
        <begin position="163"/>
        <end position="194"/>
    </location>
</feature>
<feature type="compositionally biased region" description="Basic and acidic residues" evidence="1">
    <location>
        <begin position="448"/>
        <end position="464"/>
    </location>
</feature>
<feature type="region of interest" description="Disordered" evidence="1">
    <location>
        <begin position="440"/>
        <end position="555"/>
    </location>
</feature>
<feature type="compositionally biased region" description="Basic and acidic residues" evidence="1">
    <location>
        <begin position="474"/>
        <end position="484"/>
    </location>
</feature>
<organism evidence="2 3">
    <name type="scientific">Aspergillus rambellii</name>
    <dbReference type="NCBI Taxonomy" id="308745"/>
    <lineage>
        <taxon>Eukaryota</taxon>
        <taxon>Fungi</taxon>
        <taxon>Dikarya</taxon>
        <taxon>Ascomycota</taxon>
        <taxon>Pezizomycotina</taxon>
        <taxon>Eurotiomycetes</taxon>
        <taxon>Eurotiomycetidae</taxon>
        <taxon>Eurotiales</taxon>
        <taxon>Aspergillaceae</taxon>
        <taxon>Aspergillus</taxon>
        <taxon>Aspergillus subgen. Nidulantes</taxon>
    </lineage>
</organism>
<keyword evidence="3" id="KW-1185">Reference proteome</keyword>
<evidence type="ECO:0000256" key="1">
    <source>
        <dbReference type="SAM" id="MobiDB-lite"/>
    </source>
</evidence>
<dbReference type="OrthoDB" id="1162399at2759"/>
<feature type="compositionally biased region" description="Low complexity" evidence="1">
    <location>
        <begin position="216"/>
        <end position="225"/>
    </location>
</feature>
<feature type="region of interest" description="Disordered" evidence="1">
    <location>
        <begin position="212"/>
        <end position="300"/>
    </location>
</feature>
<feature type="compositionally biased region" description="Basic residues" evidence="1">
    <location>
        <begin position="535"/>
        <end position="544"/>
    </location>
</feature>
<gene>
    <name evidence="2" type="ORF">ARAM_000479</name>
</gene>
<evidence type="ECO:0000313" key="2">
    <source>
        <dbReference type="EMBL" id="KKK25850.1"/>
    </source>
</evidence>
<reference evidence="2 3" key="1">
    <citation type="submission" date="2015-02" db="EMBL/GenBank/DDBJ databases">
        <title>Draft Genome Sequences of Two Closely-Related Aflatoxigenic Aspergillus Species Obtained from the Cote d'Ivoire.</title>
        <authorList>
            <person name="Moore G.G."/>
            <person name="Beltz S.B."/>
            <person name="Mack B.M."/>
        </authorList>
    </citation>
    <scope>NUCLEOTIDE SEQUENCE [LARGE SCALE GENOMIC DNA]</scope>
    <source>
        <strain evidence="2 3">SRRC1468</strain>
    </source>
</reference>
<accession>A0A0F8X8F2</accession>
<dbReference type="STRING" id="308745.A0A0F8X8F2"/>
<feature type="region of interest" description="Disordered" evidence="1">
    <location>
        <begin position="332"/>
        <end position="418"/>
    </location>
</feature>
<evidence type="ECO:0000313" key="3">
    <source>
        <dbReference type="Proteomes" id="UP000034291"/>
    </source>
</evidence>
<dbReference type="AlphaFoldDB" id="A0A0F8X8F2"/>
<proteinExistence type="predicted"/>
<protein>
    <submittedName>
        <fullName evidence="2">Uncharacterized protein</fullName>
    </submittedName>
</protein>
<feature type="compositionally biased region" description="Acidic residues" evidence="1">
    <location>
        <begin position="238"/>
        <end position="247"/>
    </location>
</feature>
<dbReference type="EMBL" id="JZBS01000657">
    <property type="protein sequence ID" value="KKK25850.1"/>
    <property type="molecule type" value="Genomic_DNA"/>
</dbReference>
<dbReference type="Proteomes" id="UP000034291">
    <property type="component" value="Unassembled WGS sequence"/>
</dbReference>
<comment type="caution">
    <text evidence="2">The sequence shown here is derived from an EMBL/GenBank/DDBJ whole genome shotgun (WGS) entry which is preliminary data.</text>
</comment>
<feature type="compositionally biased region" description="Basic and acidic residues" evidence="1">
    <location>
        <begin position="352"/>
        <end position="379"/>
    </location>
</feature>
<name>A0A0F8X8F2_9EURO</name>
<sequence>MSLINVYQRFLVDPRSAPLAPDVSLIYITSTTEVNGADAVVKQLTKQQHVVKINSEKILDVVQGASSLCVEIETSIQFISAGGVYLPNLDENFLLDRVATFPTVHIVRFNSQNQIQNVRVYWDQGSLLKQVEVIGNRARSWPIRDADKQTRLIKQAVASVPADNGVAQPAPSLPAKQEQEDREDVGASPGKKYIKDPYAADSLFELLSPGKDRAQPVRAPRAPASAQPPPREYSELFVGDDGDDNPEETPSRSRVIAPKVGAGKNYRASRIFGDDNGEEAPDATPIAPKAGAGKNFRPSRLFDDDETVAAEKPEQIAYRAHPKRYDHFELGADNSNREIKQASSRPASRQVGHWEFEDFTTPEKPRRQLRGEEVRHFGWSDDEPDLKDTPPARPRVVQPRRDAETHFQLTDVDNGEQNGARIISSFQNKGLNLYKDTLYGEQGADMQEPEKDRPIRNNRSKERPLSVVQNGPGRQKDFQSHWEVTDNVEPVQTTKTSLENQKPFPTDRQKAVKMMEASWDTYDQSPEPTKIVPPPHRRNMRKVNQKSWGFGDDDM</sequence>